<evidence type="ECO:0008006" key="9">
    <source>
        <dbReference type="Google" id="ProtNLM"/>
    </source>
</evidence>
<reference evidence="8" key="2">
    <citation type="submission" date="2015-07" db="EMBL/GenBank/DDBJ databases">
        <authorList>
            <person name="Noorani M."/>
        </authorList>
    </citation>
    <scope>NUCLEOTIDE SEQUENCE</scope>
    <source>
        <strain evidence="8">Yugu1</strain>
    </source>
</reference>
<comment type="subcellular location">
    <subcellularLocation>
        <location evidence="1">Membrane</location>
        <topology evidence="1">Multi-pass membrane protein</topology>
    </subcellularLocation>
</comment>
<evidence type="ECO:0000256" key="4">
    <source>
        <dbReference type="ARBA" id="ARBA00022989"/>
    </source>
</evidence>
<keyword evidence="4 7" id="KW-1133">Transmembrane helix</keyword>
<feature type="transmembrane region" description="Helical" evidence="7">
    <location>
        <begin position="222"/>
        <end position="241"/>
    </location>
</feature>
<dbReference type="PANTHER" id="PTHR31621">
    <property type="entry name" value="PROTEIN DMP3"/>
    <property type="match status" value="1"/>
</dbReference>
<evidence type="ECO:0000256" key="1">
    <source>
        <dbReference type="ARBA" id="ARBA00004141"/>
    </source>
</evidence>
<gene>
    <name evidence="8" type="ORF">SETIT_5G220800v2</name>
</gene>
<keyword evidence="5 7" id="KW-0472">Membrane</keyword>
<dbReference type="Pfam" id="PF05078">
    <property type="entry name" value="DUF679"/>
    <property type="match status" value="1"/>
</dbReference>
<evidence type="ECO:0000256" key="3">
    <source>
        <dbReference type="ARBA" id="ARBA00022692"/>
    </source>
</evidence>
<accession>A0A368R7L8</accession>
<dbReference type="InterPro" id="IPR007770">
    <property type="entry name" value="DMP"/>
</dbReference>
<feature type="region of interest" description="Disordered" evidence="6">
    <location>
        <begin position="1"/>
        <end position="66"/>
    </location>
</feature>
<dbReference type="PANTHER" id="PTHR31621:SF7">
    <property type="entry name" value="OS07G0407900 PROTEIN"/>
    <property type="match status" value="1"/>
</dbReference>
<organism evidence="8">
    <name type="scientific">Setaria italica</name>
    <name type="common">Foxtail millet</name>
    <name type="synonym">Panicum italicum</name>
    <dbReference type="NCBI Taxonomy" id="4555"/>
    <lineage>
        <taxon>Eukaryota</taxon>
        <taxon>Viridiplantae</taxon>
        <taxon>Streptophyta</taxon>
        <taxon>Embryophyta</taxon>
        <taxon>Tracheophyta</taxon>
        <taxon>Spermatophyta</taxon>
        <taxon>Magnoliopsida</taxon>
        <taxon>Liliopsida</taxon>
        <taxon>Poales</taxon>
        <taxon>Poaceae</taxon>
        <taxon>PACMAD clade</taxon>
        <taxon>Panicoideae</taxon>
        <taxon>Panicodae</taxon>
        <taxon>Paniceae</taxon>
        <taxon>Cenchrinae</taxon>
        <taxon>Setaria</taxon>
    </lineage>
</organism>
<evidence type="ECO:0000256" key="2">
    <source>
        <dbReference type="ARBA" id="ARBA00008707"/>
    </source>
</evidence>
<protein>
    <recommendedName>
        <fullName evidence="9">DUF679 domain-containing protein</fullName>
    </recommendedName>
</protein>
<reference evidence="8" key="1">
    <citation type="journal article" date="2012" name="Nat. Biotechnol.">
        <title>Reference genome sequence of the model plant Setaria.</title>
        <authorList>
            <person name="Bennetzen J.L."/>
            <person name="Schmutz J."/>
            <person name="Wang H."/>
            <person name="Percifield R."/>
            <person name="Hawkins J."/>
            <person name="Pontaroli A.C."/>
            <person name="Estep M."/>
            <person name="Feng L."/>
            <person name="Vaughn J.N."/>
            <person name="Grimwood J."/>
            <person name="Jenkins J."/>
            <person name="Barry K."/>
            <person name="Lindquist E."/>
            <person name="Hellsten U."/>
            <person name="Deshpande S."/>
            <person name="Wang X."/>
            <person name="Wu X."/>
            <person name="Mitros T."/>
            <person name="Triplett J."/>
            <person name="Yang X."/>
            <person name="Ye C.Y."/>
            <person name="Mauro-Herrera M."/>
            <person name="Wang L."/>
            <person name="Li P."/>
            <person name="Sharma M."/>
            <person name="Sharma R."/>
            <person name="Ronald P.C."/>
            <person name="Panaud O."/>
            <person name="Kellogg E.A."/>
            <person name="Brutnell T.P."/>
            <person name="Doust A.N."/>
            <person name="Tuskan G.A."/>
            <person name="Rokhsar D."/>
            <person name="Devos K.M."/>
        </authorList>
    </citation>
    <scope>NUCLEOTIDE SEQUENCE [LARGE SCALE GENOMIC DNA]</scope>
    <source>
        <strain evidence="8">Yugu1</strain>
    </source>
</reference>
<dbReference type="EMBL" id="CM003532">
    <property type="protein sequence ID" value="RCV26132.1"/>
    <property type="molecule type" value="Genomic_DNA"/>
</dbReference>
<name>A0A368R7L8_SETIT</name>
<dbReference type="OrthoDB" id="657601at2759"/>
<dbReference type="AlphaFoldDB" id="A0A368R7L8"/>
<evidence type="ECO:0000256" key="7">
    <source>
        <dbReference type="SAM" id="Phobius"/>
    </source>
</evidence>
<keyword evidence="3 7" id="KW-0812">Transmembrane</keyword>
<dbReference type="GO" id="GO:0005737">
    <property type="term" value="C:cytoplasm"/>
    <property type="evidence" value="ECO:0007669"/>
    <property type="project" value="UniProtKB-ARBA"/>
</dbReference>
<feature type="transmembrane region" description="Helical" evidence="7">
    <location>
        <begin position="184"/>
        <end position="202"/>
    </location>
</feature>
<dbReference type="STRING" id="4555.A0A368R7L8"/>
<dbReference type="GO" id="GO:0016020">
    <property type="term" value="C:membrane"/>
    <property type="evidence" value="ECO:0007669"/>
    <property type="project" value="UniProtKB-SubCell"/>
</dbReference>
<evidence type="ECO:0000256" key="6">
    <source>
        <dbReference type="SAM" id="MobiDB-lite"/>
    </source>
</evidence>
<evidence type="ECO:0000313" key="8">
    <source>
        <dbReference type="EMBL" id="RCV26132.1"/>
    </source>
</evidence>
<comment type="similarity">
    <text evidence="2">Belongs to the plant DMP1 protein family.</text>
</comment>
<proteinExistence type="inferred from homology"/>
<sequence>MAAAASVPSGGDVRKQIAQPSAGAATTTGADVIRESSAAPSPLRGTTTTPPRQLKAPPPPPPATAAPAAIDKTLASVANLAKLLPTGTALAFHSLSPSFTNRGACLPSNRYLTAALLYLCFLSCIFFSFTDSFVGGDGKLYYGLATAKGFLVLNYTGDSGDDEEEDAERRRQVFRNLHRLRMRCVDFAHAGLSAAVFLTVAFSDPAVQSCYFPDASGNVKQVLTNLPLGAGFLSSMVFLVFPTTRKGLDYTALDGDGVLIDPFLHSFHNHPADQHQQLPHSIMLYLLAPLHGS</sequence>
<evidence type="ECO:0000256" key="5">
    <source>
        <dbReference type="ARBA" id="ARBA00023136"/>
    </source>
</evidence>
<feature type="transmembrane region" description="Helical" evidence="7">
    <location>
        <begin position="111"/>
        <end position="129"/>
    </location>
</feature>